<organism evidence="9 10">
    <name type="scientific">Streptomyces actuosus</name>
    <dbReference type="NCBI Taxonomy" id="1885"/>
    <lineage>
        <taxon>Bacteria</taxon>
        <taxon>Bacillati</taxon>
        <taxon>Actinomycetota</taxon>
        <taxon>Actinomycetes</taxon>
        <taxon>Kitasatosporales</taxon>
        <taxon>Streptomycetaceae</taxon>
        <taxon>Streptomyces</taxon>
    </lineage>
</organism>
<dbReference type="GO" id="GO:0016705">
    <property type="term" value="F:oxidoreductase activity, acting on paired donors, with incorporation or reduction of molecular oxygen"/>
    <property type="evidence" value="ECO:0007669"/>
    <property type="project" value="InterPro"/>
</dbReference>
<dbReference type="InterPro" id="IPR016215">
    <property type="entry name" value="NTA_MOA"/>
</dbReference>
<dbReference type="Proteomes" id="UP000247634">
    <property type="component" value="Chromosome"/>
</dbReference>
<dbReference type="InterPro" id="IPR036661">
    <property type="entry name" value="Luciferase-like_sf"/>
</dbReference>
<evidence type="ECO:0000256" key="2">
    <source>
        <dbReference type="ARBA" id="ARBA00022643"/>
    </source>
</evidence>
<evidence type="ECO:0000256" key="3">
    <source>
        <dbReference type="ARBA" id="ARBA00023002"/>
    </source>
</evidence>
<keyword evidence="4" id="KW-0503">Monooxygenase</keyword>
<name>A0A2U9P0C0_STRAS</name>
<dbReference type="PANTHER" id="PTHR30011:SF16">
    <property type="entry name" value="C2H2 FINGER DOMAIN TRANSCRIPTION FACTOR (EUROFUNG)-RELATED"/>
    <property type="match status" value="1"/>
</dbReference>
<dbReference type="EMBL" id="CP029788">
    <property type="protein sequence ID" value="AWT42933.1"/>
    <property type="molecule type" value="Genomic_DNA"/>
</dbReference>
<feature type="binding site" evidence="6">
    <location>
        <position position="154"/>
    </location>
    <ligand>
        <name>FMN</name>
        <dbReference type="ChEBI" id="CHEBI:58210"/>
    </ligand>
</feature>
<evidence type="ECO:0000313" key="9">
    <source>
        <dbReference type="EMBL" id="AWT42933.1"/>
    </source>
</evidence>
<dbReference type="KEGG" id="sact:DMT42_11760"/>
<sequence length="449" mass="49731">MDKQIRVTAFAMNTPTHLSPGTWRHPASQGRRYKDLSYWTDLARTLERGLFDGLFIADVLGAYDVYAGTPDAALRGGAQVPVNDPMMLVSAIAHVTRHLGIAVTASTSYEHPYPFARRMSTLDHLTGGRVAWNIVTSYLDSAARNIGLDRQVGHDERYDIADEYLEVVYKLWQGSWEDDAVRADDHYADPAKIHPIAHEGRWFTVPGIHLCEPSPQRTPLLFQAGTSHRGKDFAARHAEAVFAVAPEAAMLRKQVEDLRGRVAAAGRDPHDIKVFSGCTVITGETEAEARAKYDEYRSHIDPEGMLALFSGWLGFDLSPYGLDDPVRVVPNHAVQSIAETLGQGDWTVRDLLERLALGHPPVIVGAPDKVADEIQQWIEETGADGLNLGHVVTPSTYEDFVDLIVPELQRRGAYKTQYADGTLRHKFFGRGDRPAPTHPGSRYTHAALD</sequence>
<dbReference type="PANTHER" id="PTHR30011">
    <property type="entry name" value="ALKANESULFONATE MONOOXYGENASE-RELATED"/>
    <property type="match status" value="1"/>
</dbReference>
<dbReference type="GO" id="GO:0004497">
    <property type="term" value="F:monooxygenase activity"/>
    <property type="evidence" value="ECO:0007669"/>
    <property type="project" value="UniProtKB-KW"/>
</dbReference>
<reference evidence="9 10" key="1">
    <citation type="submission" date="2018-06" db="EMBL/GenBank/DDBJ databases">
        <title>The complete genome sequence of a nosiheptide producer Streptomyces actuosus ATCC 25421: deducing the ability of producing a new class III lantibiotics.</title>
        <authorList>
            <person name="Liu W."/>
            <person name="Sun F."/>
            <person name="Hu Y."/>
        </authorList>
    </citation>
    <scope>NUCLEOTIDE SEQUENCE [LARGE SCALE GENOMIC DNA]</scope>
    <source>
        <strain evidence="9 10">ATCC 25421</strain>
    </source>
</reference>
<keyword evidence="3" id="KW-0560">Oxidoreductase</keyword>
<comment type="similarity">
    <text evidence="5">Belongs to the NtaA/SnaA/DszA monooxygenase family.</text>
</comment>
<dbReference type="Pfam" id="PF00296">
    <property type="entry name" value="Bac_luciferase"/>
    <property type="match status" value="1"/>
</dbReference>
<evidence type="ECO:0000256" key="5">
    <source>
        <dbReference type="ARBA" id="ARBA00033748"/>
    </source>
</evidence>
<feature type="binding site" evidence="6">
    <location>
        <position position="58"/>
    </location>
    <ligand>
        <name>FMN</name>
        <dbReference type="ChEBI" id="CHEBI:58210"/>
    </ligand>
</feature>
<evidence type="ECO:0000256" key="4">
    <source>
        <dbReference type="ARBA" id="ARBA00023033"/>
    </source>
</evidence>
<dbReference type="InterPro" id="IPR011251">
    <property type="entry name" value="Luciferase-like_dom"/>
</dbReference>
<dbReference type="CDD" id="cd01095">
    <property type="entry name" value="Nitrilotriacetate_monoxgenase"/>
    <property type="match status" value="1"/>
</dbReference>
<feature type="binding site" evidence="6">
    <location>
        <position position="104"/>
    </location>
    <ligand>
        <name>FMN</name>
        <dbReference type="ChEBI" id="CHEBI:58210"/>
    </ligand>
</feature>
<dbReference type="SUPFAM" id="SSF51679">
    <property type="entry name" value="Bacterial luciferase-like"/>
    <property type="match status" value="1"/>
</dbReference>
<feature type="domain" description="Luciferase-like" evidence="8">
    <location>
        <begin position="26"/>
        <end position="384"/>
    </location>
</feature>
<dbReference type="Gene3D" id="3.20.20.30">
    <property type="entry name" value="Luciferase-like domain"/>
    <property type="match status" value="1"/>
</dbReference>
<proteinExistence type="inferred from homology"/>
<gene>
    <name evidence="9" type="ORF">DMT42_11760</name>
</gene>
<dbReference type="InterPro" id="IPR051260">
    <property type="entry name" value="Diverse_substr_monoxygenases"/>
</dbReference>
<evidence type="ECO:0000313" key="10">
    <source>
        <dbReference type="Proteomes" id="UP000247634"/>
    </source>
</evidence>
<evidence type="ECO:0000256" key="1">
    <source>
        <dbReference type="ARBA" id="ARBA00022630"/>
    </source>
</evidence>
<dbReference type="AlphaFoldDB" id="A0A2U9P0C0"/>
<feature type="binding site" evidence="6">
    <location>
        <position position="227"/>
    </location>
    <ligand>
        <name>FMN</name>
        <dbReference type="ChEBI" id="CHEBI:58210"/>
    </ligand>
</feature>
<keyword evidence="1 6" id="KW-0285">Flavoprotein</keyword>
<dbReference type="NCBIfam" id="TIGR03860">
    <property type="entry name" value="FMN_nitrolo"/>
    <property type="match status" value="1"/>
</dbReference>
<feature type="binding site" evidence="6">
    <location>
        <position position="158"/>
    </location>
    <ligand>
        <name>FMN</name>
        <dbReference type="ChEBI" id="CHEBI:58210"/>
    </ligand>
</feature>
<dbReference type="OrthoDB" id="9135350at2"/>
<feature type="region of interest" description="Disordered" evidence="7">
    <location>
        <begin position="429"/>
        <end position="449"/>
    </location>
</feature>
<evidence type="ECO:0000259" key="8">
    <source>
        <dbReference type="Pfam" id="PF00296"/>
    </source>
</evidence>
<protein>
    <submittedName>
        <fullName evidence="9">5,10-methylene tetrahydromethanopterin reductase</fullName>
    </submittedName>
</protein>
<evidence type="ECO:0000256" key="6">
    <source>
        <dbReference type="PIRSR" id="PIRSR000337-1"/>
    </source>
</evidence>
<dbReference type="PIRSF" id="PIRSF000337">
    <property type="entry name" value="NTA_MOA"/>
    <property type="match status" value="1"/>
</dbReference>
<accession>A0A2U9P0C0</accession>
<keyword evidence="10" id="KW-1185">Reference proteome</keyword>
<evidence type="ECO:0000256" key="7">
    <source>
        <dbReference type="SAM" id="MobiDB-lite"/>
    </source>
</evidence>
<dbReference type="RefSeq" id="WP_110627854.1">
    <property type="nucleotide sequence ID" value="NZ_CP029788.1"/>
</dbReference>
<keyword evidence="2 6" id="KW-0288">FMN</keyword>